<dbReference type="SUPFAM" id="SSF56801">
    <property type="entry name" value="Acetyl-CoA synthetase-like"/>
    <property type="match status" value="1"/>
</dbReference>
<accession>A0ABV5LRD1</accession>
<dbReference type="InterPro" id="IPR017523">
    <property type="entry name" value="Rv3268"/>
</dbReference>
<evidence type="ECO:0000313" key="1">
    <source>
        <dbReference type="EMBL" id="MFB9376654.1"/>
    </source>
</evidence>
<keyword evidence="2" id="KW-1185">Reference proteome</keyword>
<dbReference type="EMBL" id="JBHMDM010000004">
    <property type="protein sequence ID" value="MFB9376654.1"/>
    <property type="molecule type" value="Genomic_DNA"/>
</dbReference>
<dbReference type="Proteomes" id="UP001589748">
    <property type="component" value="Unassembled WGS sequence"/>
</dbReference>
<name>A0ABV5LRD1_9ACTN</name>
<dbReference type="Gene3D" id="3.40.50.12780">
    <property type="entry name" value="N-terminal domain of ligase-like"/>
    <property type="match status" value="1"/>
</dbReference>
<dbReference type="NCBIfam" id="TIGR03089">
    <property type="entry name" value="TIGR03089 family protein"/>
    <property type="match status" value="1"/>
</dbReference>
<organism evidence="1 2">
    <name type="scientific">Kineococcus gynurae</name>
    <dbReference type="NCBI Taxonomy" id="452979"/>
    <lineage>
        <taxon>Bacteria</taxon>
        <taxon>Bacillati</taxon>
        <taxon>Actinomycetota</taxon>
        <taxon>Actinomycetes</taxon>
        <taxon>Kineosporiales</taxon>
        <taxon>Kineosporiaceae</taxon>
        <taxon>Kineococcus</taxon>
    </lineage>
</organism>
<protein>
    <submittedName>
        <fullName evidence="1">TIGR03089 family protein</fullName>
    </submittedName>
</protein>
<comment type="caution">
    <text evidence="1">The sequence shown here is derived from an EMBL/GenBank/DDBJ whole genome shotgun (WGS) entry which is preliminary data.</text>
</comment>
<sequence>MSTPHDVPELLRRLATDDPTAPRLTWYAADHARTGERIELSARVLRTWVAKTANLLEEEFDLGPGTTVRLDLPTHWRTVVWLLAVWSVGADVVHDGDPAEGGDEGGDEGEAVDLVVAADPDVLRRSADDGVDTVAVDLAPLAVRFSGDLPQGVLDYARVVTGYGDLHDPAQEPGHAAELQRAAEAGAGWPNGVRLLTAARPADLLTTAVAAWVRMGSVVLTPDLAAVTDETRGAELVTAVA</sequence>
<reference evidence="1 2" key="1">
    <citation type="submission" date="2024-09" db="EMBL/GenBank/DDBJ databases">
        <authorList>
            <person name="Sun Q."/>
            <person name="Mori K."/>
        </authorList>
    </citation>
    <scope>NUCLEOTIDE SEQUENCE [LARGE SCALE GENOMIC DNA]</scope>
    <source>
        <strain evidence="1 2">TISTR 1856</strain>
    </source>
</reference>
<evidence type="ECO:0000313" key="2">
    <source>
        <dbReference type="Proteomes" id="UP001589748"/>
    </source>
</evidence>
<proteinExistence type="predicted"/>
<dbReference type="RefSeq" id="WP_380136001.1">
    <property type="nucleotide sequence ID" value="NZ_JBHLUI010000003.1"/>
</dbReference>
<gene>
    <name evidence="1" type="ORF">ACFFVI_06705</name>
</gene>
<dbReference type="InterPro" id="IPR042099">
    <property type="entry name" value="ANL_N_sf"/>
</dbReference>